<dbReference type="Proteomes" id="UP001651880">
    <property type="component" value="Unassembled WGS sequence"/>
</dbReference>
<dbReference type="InterPro" id="IPR024528">
    <property type="entry name" value="ThrE_2"/>
</dbReference>
<organism evidence="10 11">
    <name type="scientific">Lutispora saccharofermentans</name>
    <dbReference type="NCBI Taxonomy" id="3024236"/>
    <lineage>
        <taxon>Bacteria</taxon>
        <taxon>Bacillati</taxon>
        <taxon>Bacillota</taxon>
        <taxon>Clostridia</taxon>
        <taxon>Lutisporales</taxon>
        <taxon>Lutisporaceae</taxon>
        <taxon>Lutispora</taxon>
    </lineage>
</organism>
<protein>
    <submittedName>
        <fullName evidence="10">Threonine/serine exporter family protein</fullName>
    </submittedName>
</protein>
<dbReference type="Pfam" id="PF12821">
    <property type="entry name" value="ThrE_2"/>
    <property type="match status" value="1"/>
</dbReference>
<comment type="similarity">
    <text evidence="7">Belongs to the ThrE exporter (TC 2.A.79) family.</text>
</comment>
<evidence type="ECO:0000259" key="9">
    <source>
        <dbReference type="Pfam" id="PF12821"/>
    </source>
</evidence>
<evidence type="ECO:0000256" key="3">
    <source>
        <dbReference type="ARBA" id="ARBA00022519"/>
    </source>
</evidence>
<accession>A0ABT1NF22</accession>
<feature type="domain" description="Threonine/Serine exporter ThrE" evidence="9">
    <location>
        <begin position="4"/>
        <end position="131"/>
    </location>
</feature>
<evidence type="ECO:0000256" key="6">
    <source>
        <dbReference type="ARBA" id="ARBA00023136"/>
    </source>
</evidence>
<evidence type="ECO:0000256" key="5">
    <source>
        <dbReference type="ARBA" id="ARBA00022989"/>
    </source>
</evidence>
<keyword evidence="6 8" id="KW-0472">Membrane</keyword>
<proteinExistence type="inferred from homology"/>
<comment type="caution">
    <text evidence="10">The sequence shown here is derived from an EMBL/GenBank/DDBJ whole genome shotgun (WGS) entry which is preliminary data.</text>
</comment>
<reference evidence="10 11" key="1">
    <citation type="submission" date="2021-10" db="EMBL/GenBank/DDBJ databases">
        <title>Lutispora strain m25 sp. nov., a thermophilic, non-spore-forming bacterium isolated from a lab-scale methanogenic bioreactor digesting anaerobic sludge.</title>
        <authorList>
            <person name="El Houari A."/>
            <person name="Mcdonald J."/>
        </authorList>
    </citation>
    <scope>NUCLEOTIDE SEQUENCE [LARGE SCALE GENOMIC DNA]</scope>
    <source>
        <strain evidence="11">m25</strain>
    </source>
</reference>
<dbReference type="InterPro" id="IPR050539">
    <property type="entry name" value="ThrE_Dicarb/AminoAcid_Exp"/>
</dbReference>
<evidence type="ECO:0000256" key="1">
    <source>
        <dbReference type="ARBA" id="ARBA00004651"/>
    </source>
</evidence>
<comment type="subcellular location">
    <subcellularLocation>
        <location evidence="1">Cell membrane</location>
        <topology evidence="1">Multi-pass membrane protein</topology>
    </subcellularLocation>
</comment>
<keyword evidence="11" id="KW-1185">Reference proteome</keyword>
<feature type="transmembrane region" description="Helical" evidence="8">
    <location>
        <begin position="114"/>
        <end position="135"/>
    </location>
</feature>
<keyword evidence="5 8" id="KW-1133">Transmembrane helix</keyword>
<keyword evidence="4 8" id="KW-0812">Transmembrane</keyword>
<evidence type="ECO:0000256" key="7">
    <source>
        <dbReference type="ARBA" id="ARBA00034125"/>
    </source>
</evidence>
<feature type="transmembrane region" description="Helical" evidence="8">
    <location>
        <begin position="75"/>
        <end position="94"/>
    </location>
</feature>
<evidence type="ECO:0000256" key="2">
    <source>
        <dbReference type="ARBA" id="ARBA00022475"/>
    </source>
</evidence>
<dbReference type="PANTHER" id="PTHR34390">
    <property type="entry name" value="UPF0442 PROTEIN YJJB-RELATED"/>
    <property type="match status" value="1"/>
</dbReference>
<dbReference type="EMBL" id="JAJEKE010000001">
    <property type="protein sequence ID" value="MCQ1528436.1"/>
    <property type="molecule type" value="Genomic_DNA"/>
</dbReference>
<sequence>MKEIILAFLGSYCPAILFNIERKNLFWAGICGAMGWITYDGIYILSGNKIFASFIASIVISLTSEIMAKVFRTPSTVFNVPSLLPIVPGIPAYYTVLNIIENNIQEALYKGLEAIGIAGAIAFGILLVSTVFKYINSKKNQACL</sequence>
<evidence type="ECO:0000256" key="4">
    <source>
        <dbReference type="ARBA" id="ARBA00022692"/>
    </source>
</evidence>
<name>A0ABT1NF22_9FIRM</name>
<keyword evidence="2" id="KW-1003">Cell membrane</keyword>
<dbReference type="RefSeq" id="WP_255225918.1">
    <property type="nucleotide sequence ID" value="NZ_JAJEKE010000001.1"/>
</dbReference>
<evidence type="ECO:0000313" key="10">
    <source>
        <dbReference type="EMBL" id="MCQ1528436.1"/>
    </source>
</evidence>
<gene>
    <name evidence="10" type="ORF">LJD61_02585</name>
</gene>
<dbReference type="PANTHER" id="PTHR34390:SF1">
    <property type="entry name" value="SUCCINATE TRANSPORTER SUBUNIT YJJB-RELATED"/>
    <property type="match status" value="1"/>
</dbReference>
<feature type="transmembrane region" description="Helical" evidence="8">
    <location>
        <begin position="50"/>
        <end position="68"/>
    </location>
</feature>
<evidence type="ECO:0000313" key="11">
    <source>
        <dbReference type="Proteomes" id="UP001651880"/>
    </source>
</evidence>
<evidence type="ECO:0000256" key="8">
    <source>
        <dbReference type="SAM" id="Phobius"/>
    </source>
</evidence>
<keyword evidence="3" id="KW-0997">Cell inner membrane</keyword>